<feature type="transmembrane region" description="Helical" evidence="5">
    <location>
        <begin position="7"/>
        <end position="25"/>
    </location>
</feature>
<organism evidence="7 8">
    <name type="scientific">Silvimonas terrae</name>
    <dbReference type="NCBI Taxonomy" id="300266"/>
    <lineage>
        <taxon>Bacteria</taxon>
        <taxon>Pseudomonadati</taxon>
        <taxon>Pseudomonadota</taxon>
        <taxon>Betaproteobacteria</taxon>
        <taxon>Neisseriales</taxon>
        <taxon>Chitinibacteraceae</taxon>
        <taxon>Silvimonas</taxon>
    </lineage>
</organism>
<dbReference type="GO" id="GO:0016020">
    <property type="term" value="C:membrane"/>
    <property type="evidence" value="ECO:0007669"/>
    <property type="project" value="UniProtKB-SubCell"/>
</dbReference>
<feature type="transmembrane region" description="Helical" evidence="5">
    <location>
        <begin position="68"/>
        <end position="86"/>
    </location>
</feature>
<evidence type="ECO:0000256" key="4">
    <source>
        <dbReference type="ARBA" id="ARBA00023136"/>
    </source>
</evidence>
<accession>A0A840RH17</accession>
<evidence type="ECO:0000256" key="5">
    <source>
        <dbReference type="SAM" id="Phobius"/>
    </source>
</evidence>
<evidence type="ECO:0000256" key="3">
    <source>
        <dbReference type="ARBA" id="ARBA00022989"/>
    </source>
</evidence>
<protein>
    <submittedName>
        <fullName evidence="7">Putative flippase GtrA</fullName>
    </submittedName>
</protein>
<feature type="domain" description="GtrA/DPMS transmembrane" evidence="6">
    <location>
        <begin position="6"/>
        <end position="115"/>
    </location>
</feature>
<reference evidence="7 8" key="1">
    <citation type="submission" date="2020-08" db="EMBL/GenBank/DDBJ databases">
        <title>Genomic Encyclopedia of Type Strains, Phase IV (KMG-IV): sequencing the most valuable type-strain genomes for metagenomic binning, comparative biology and taxonomic classification.</title>
        <authorList>
            <person name="Goeker M."/>
        </authorList>
    </citation>
    <scope>NUCLEOTIDE SEQUENCE [LARGE SCALE GENOMIC DNA]</scope>
    <source>
        <strain evidence="7 8">DSM 18233</strain>
    </source>
</reference>
<keyword evidence="2 5" id="KW-0812">Transmembrane</keyword>
<evidence type="ECO:0000313" key="7">
    <source>
        <dbReference type="EMBL" id="MBB5192357.1"/>
    </source>
</evidence>
<sequence>MYRFIKFLFVGGLNTLFGLLVYIGAFKLGAAVWLAILIGNLSGIVFNFFTTGGLVFRSLDARRLPRFVLAYLMVYGINLLSMHWLVPHWGALPAQVILTPPLVVLSYVLMSRFVFVVRTGHDSGPR</sequence>
<dbReference type="AlphaFoldDB" id="A0A840RH17"/>
<comment type="caution">
    <text evidence="7">The sequence shown here is derived from an EMBL/GenBank/DDBJ whole genome shotgun (WGS) entry which is preliminary data.</text>
</comment>
<feature type="transmembrane region" description="Helical" evidence="5">
    <location>
        <begin position="98"/>
        <end position="117"/>
    </location>
</feature>
<keyword evidence="3 5" id="KW-1133">Transmembrane helix</keyword>
<evidence type="ECO:0000256" key="2">
    <source>
        <dbReference type="ARBA" id="ARBA00022692"/>
    </source>
</evidence>
<dbReference type="EMBL" id="JACHHN010000006">
    <property type="protein sequence ID" value="MBB5192357.1"/>
    <property type="molecule type" value="Genomic_DNA"/>
</dbReference>
<comment type="subcellular location">
    <subcellularLocation>
        <location evidence="1">Membrane</location>
        <topology evidence="1">Multi-pass membrane protein</topology>
    </subcellularLocation>
</comment>
<keyword evidence="4 5" id="KW-0472">Membrane</keyword>
<feature type="transmembrane region" description="Helical" evidence="5">
    <location>
        <begin position="31"/>
        <end position="56"/>
    </location>
</feature>
<keyword evidence="8" id="KW-1185">Reference proteome</keyword>
<evidence type="ECO:0000313" key="8">
    <source>
        <dbReference type="Proteomes" id="UP000543030"/>
    </source>
</evidence>
<evidence type="ECO:0000259" key="6">
    <source>
        <dbReference type="Pfam" id="PF04138"/>
    </source>
</evidence>
<name>A0A840RH17_9NEIS</name>
<dbReference type="InterPro" id="IPR007267">
    <property type="entry name" value="GtrA_DPMS_TM"/>
</dbReference>
<dbReference type="GO" id="GO:0000271">
    <property type="term" value="P:polysaccharide biosynthetic process"/>
    <property type="evidence" value="ECO:0007669"/>
    <property type="project" value="InterPro"/>
</dbReference>
<dbReference type="Proteomes" id="UP000543030">
    <property type="component" value="Unassembled WGS sequence"/>
</dbReference>
<evidence type="ECO:0000256" key="1">
    <source>
        <dbReference type="ARBA" id="ARBA00004141"/>
    </source>
</evidence>
<dbReference type="Pfam" id="PF04138">
    <property type="entry name" value="GtrA_DPMS_TM"/>
    <property type="match status" value="1"/>
</dbReference>
<gene>
    <name evidence="7" type="ORF">HNQ50_003098</name>
</gene>
<proteinExistence type="predicted"/>
<dbReference type="RefSeq" id="WP_184102027.1">
    <property type="nucleotide sequence ID" value="NZ_JACHHN010000006.1"/>
</dbReference>